<dbReference type="InterPro" id="IPR000086">
    <property type="entry name" value="NUDIX_hydrolase_dom"/>
</dbReference>
<dbReference type="EMBL" id="FMSP01000005">
    <property type="protein sequence ID" value="SCV70036.1"/>
    <property type="molecule type" value="Genomic_DNA"/>
</dbReference>
<evidence type="ECO:0000313" key="3">
    <source>
        <dbReference type="Proteomes" id="UP000198372"/>
    </source>
</evidence>
<dbReference type="CDD" id="cd03426">
    <property type="entry name" value="NUDIX_CoAse_Nudt7"/>
    <property type="match status" value="1"/>
</dbReference>
<dbReference type="InterPro" id="IPR015797">
    <property type="entry name" value="NUDIX_hydrolase-like_dom_sf"/>
</dbReference>
<evidence type="ECO:0000259" key="1">
    <source>
        <dbReference type="PROSITE" id="PS51462"/>
    </source>
</evidence>
<protein>
    <submittedName>
        <fullName evidence="2">BQ2448_1430 protein</fullName>
    </submittedName>
</protein>
<dbReference type="OrthoDB" id="10260614at2759"/>
<feature type="domain" description="Nudix hydrolase" evidence="1">
    <location>
        <begin position="80"/>
        <end position="220"/>
    </location>
</feature>
<organism evidence="2 3">
    <name type="scientific">Microbotryum intermedium</name>
    <dbReference type="NCBI Taxonomy" id="269621"/>
    <lineage>
        <taxon>Eukaryota</taxon>
        <taxon>Fungi</taxon>
        <taxon>Dikarya</taxon>
        <taxon>Basidiomycota</taxon>
        <taxon>Pucciniomycotina</taxon>
        <taxon>Microbotryomycetes</taxon>
        <taxon>Microbotryales</taxon>
        <taxon>Microbotryaceae</taxon>
        <taxon>Microbotryum</taxon>
    </lineage>
</organism>
<sequence length="314" mass="35244">MHMQDDASQVGYYDTNELVQQRDESSDVLSQIEPLSDESLQALGRLARYKPPLDTFEWMWGFGYRLTRKPGSIRTDPVPAGRAAVLVALFGSRTGRNLNVLLSTRSKTLRTFPGHVALPGGKMEASDMNLEATARREAFEEIGLPYNAEKIRYLCTLPPYLARNLLLVTPVVVFVIDYSLKPELNADEVETLFSFPLSGFLSDKGSDPCLTNAVPREVITGEKPYHTYADYEWFDKVPSRFHSFETNHKPVTGLTAGILIHVAEIAYERRPAFGKEAPGEKSREELFEAACNDPRWKVARAQMSIDDTPPNSKL</sequence>
<dbReference type="GO" id="GO:0015938">
    <property type="term" value="P:coenzyme A catabolic process"/>
    <property type="evidence" value="ECO:0007669"/>
    <property type="project" value="TreeGrafter"/>
</dbReference>
<dbReference type="PANTHER" id="PTHR12992:SF45">
    <property type="entry name" value="NUDIX HYDROLASE DOMAIN-CONTAINING PROTEIN"/>
    <property type="match status" value="1"/>
</dbReference>
<accession>A0A238FG75</accession>
<dbReference type="Pfam" id="PF00293">
    <property type="entry name" value="NUDIX"/>
    <property type="match status" value="1"/>
</dbReference>
<name>A0A238FG75_9BASI</name>
<dbReference type="STRING" id="269621.A0A238FG75"/>
<dbReference type="SUPFAM" id="SSF55811">
    <property type="entry name" value="Nudix"/>
    <property type="match status" value="1"/>
</dbReference>
<dbReference type="PANTHER" id="PTHR12992">
    <property type="entry name" value="NUDIX HYDROLASE"/>
    <property type="match status" value="1"/>
</dbReference>
<dbReference type="AlphaFoldDB" id="A0A238FG75"/>
<dbReference type="Proteomes" id="UP000198372">
    <property type="component" value="Unassembled WGS sequence"/>
</dbReference>
<evidence type="ECO:0000313" key="2">
    <source>
        <dbReference type="EMBL" id="SCV70036.1"/>
    </source>
</evidence>
<dbReference type="InterPro" id="IPR045121">
    <property type="entry name" value="CoAse"/>
</dbReference>
<keyword evidence="3" id="KW-1185">Reference proteome</keyword>
<reference evidence="3" key="1">
    <citation type="submission" date="2016-09" db="EMBL/GenBank/DDBJ databases">
        <authorList>
            <person name="Jeantristanb JTB J.-T."/>
            <person name="Ricardo R."/>
        </authorList>
    </citation>
    <scope>NUCLEOTIDE SEQUENCE [LARGE SCALE GENOMIC DNA]</scope>
</reference>
<gene>
    <name evidence="2" type="ORF">BQ2448_1430</name>
</gene>
<dbReference type="GO" id="GO:0010945">
    <property type="term" value="F:coenzyme A diphosphatase activity"/>
    <property type="evidence" value="ECO:0007669"/>
    <property type="project" value="InterPro"/>
</dbReference>
<dbReference type="Gene3D" id="3.90.79.10">
    <property type="entry name" value="Nucleoside Triphosphate Pyrophosphohydrolase"/>
    <property type="match status" value="1"/>
</dbReference>
<dbReference type="PROSITE" id="PS51462">
    <property type="entry name" value="NUDIX"/>
    <property type="match status" value="1"/>
</dbReference>
<proteinExistence type="predicted"/>